<organism evidence="2 3">
    <name type="scientific">Ditylenchus destructor</name>
    <dbReference type="NCBI Taxonomy" id="166010"/>
    <lineage>
        <taxon>Eukaryota</taxon>
        <taxon>Metazoa</taxon>
        <taxon>Ecdysozoa</taxon>
        <taxon>Nematoda</taxon>
        <taxon>Chromadorea</taxon>
        <taxon>Rhabditida</taxon>
        <taxon>Tylenchina</taxon>
        <taxon>Tylenchomorpha</taxon>
        <taxon>Sphaerularioidea</taxon>
        <taxon>Anguinidae</taxon>
        <taxon>Anguininae</taxon>
        <taxon>Ditylenchus</taxon>
    </lineage>
</organism>
<dbReference type="Proteomes" id="UP001201812">
    <property type="component" value="Unassembled WGS sequence"/>
</dbReference>
<accession>A0AAD4MP19</accession>
<dbReference type="CDD" id="cd18362">
    <property type="entry name" value="BTB_POZ_KCTD2-like"/>
    <property type="match status" value="1"/>
</dbReference>
<dbReference type="PROSITE" id="PS50097">
    <property type="entry name" value="BTB"/>
    <property type="match status" value="1"/>
</dbReference>
<dbReference type="SUPFAM" id="SSF54695">
    <property type="entry name" value="POZ domain"/>
    <property type="match status" value="1"/>
</dbReference>
<reference evidence="2" key="1">
    <citation type="submission" date="2022-01" db="EMBL/GenBank/DDBJ databases">
        <title>Genome Sequence Resource for Two Populations of Ditylenchus destructor, the Migratory Endoparasitic Phytonematode.</title>
        <authorList>
            <person name="Zhang H."/>
            <person name="Lin R."/>
            <person name="Xie B."/>
        </authorList>
    </citation>
    <scope>NUCLEOTIDE SEQUENCE</scope>
    <source>
        <strain evidence="2">BazhouSP</strain>
    </source>
</reference>
<dbReference type="PANTHER" id="PTHR14958">
    <property type="entry name" value="POTASSIUM CHANNEL TETRAMERISATION DOMAIN CONTAINING PROTEIN"/>
    <property type="match status" value="1"/>
</dbReference>
<dbReference type="AlphaFoldDB" id="A0AAD4MP19"/>
<dbReference type="InterPro" id="IPR011333">
    <property type="entry name" value="SKP1/BTB/POZ_sf"/>
</dbReference>
<evidence type="ECO:0000313" key="3">
    <source>
        <dbReference type="Proteomes" id="UP001201812"/>
    </source>
</evidence>
<dbReference type="Gene3D" id="3.30.710.10">
    <property type="entry name" value="Potassium Channel Kv1.1, Chain A"/>
    <property type="match status" value="1"/>
</dbReference>
<dbReference type="SMART" id="SM00225">
    <property type="entry name" value="BTB"/>
    <property type="match status" value="1"/>
</dbReference>
<evidence type="ECO:0000313" key="2">
    <source>
        <dbReference type="EMBL" id="KAI1700934.1"/>
    </source>
</evidence>
<dbReference type="GO" id="GO:0043161">
    <property type="term" value="P:proteasome-mediated ubiquitin-dependent protein catabolic process"/>
    <property type="evidence" value="ECO:0007669"/>
    <property type="project" value="TreeGrafter"/>
</dbReference>
<dbReference type="InterPro" id="IPR003131">
    <property type="entry name" value="T1-type_BTB"/>
</dbReference>
<keyword evidence="3" id="KW-1185">Reference proteome</keyword>
<dbReference type="Pfam" id="PF02214">
    <property type="entry name" value="BTB_2"/>
    <property type="match status" value="1"/>
</dbReference>
<evidence type="ECO:0000259" key="1">
    <source>
        <dbReference type="PROSITE" id="PS50097"/>
    </source>
</evidence>
<name>A0AAD4MP19_9BILA</name>
<protein>
    <submittedName>
        <fullName evidence="2">BTB/POZ domain-containing protein</fullName>
    </submittedName>
</protein>
<comment type="caution">
    <text evidence="2">The sequence shown here is derived from an EMBL/GenBank/DDBJ whole genome shotgun (WGS) entry which is preliminary data.</text>
</comment>
<proteinExistence type="predicted"/>
<sequence>MRMDDGIAIYIVLFSDYIFLERKKWIMSECNAIQNSDWVRLNVGGKVFQTTKGTLSRHSESFLARLVTGDLPSEKDESGAYLLDSDPEYFRIVLNYFRRGVLNLDDKKLTLKGLLSEADFFNIQPLVDDIHMAMKNPDSRMEIVLLPRYDTGGIPNNTSCSIIMSETYSNYEILIALRQKIHLSYFDDGRYYFLRTKANCETFVQLELILHNHGFKKEKDEVNCLKYVRFVDK</sequence>
<dbReference type="PANTHER" id="PTHR14958:SF29">
    <property type="entry name" value="INSOMNIAC, ISOFORM B"/>
    <property type="match status" value="1"/>
</dbReference>
<dbReference type="GO" id="GO:0097602">
    <property type="term" value="F:cullin family protein binding"/>
    <property type="evidence" value="ECO:0007669"/>
    <property type="project" value="TreeGrafter"/>
</dbReference>
<dbReference type="InterPro" id="IPR000210">
    <property type="entry name" value="BTB/POZ_dom"/>
</dbReference>
<feature type="domain" description="BTB" evidence="1">
    <location>
        <begin position="39"/>
        <end position="106"/>
    </location>
</feature>
<dbReference type="GO" id="GO:0031463">
    <property type="term" value="C:Cul3-RING ubiquitin ligase complex"/>
    <property type="evidence" value="ECO:0007669"/>
    <property type="project" value="TreeGrafter"/>
</dbReference>
<dbReference type="FunFam" id="3.30.710.10:FF:000005">
    <property type="entry name" value="Potassium channel tetramerization domain-containing 17"/>
    <property type="match status" value="1"/>
</dbReference>
<dbReference type="GO" id="GO:0005737">
    <property type="term" value="C:cytoplasm"/>
    <property type="evidence" value="ECO:0007669"/>
    <property type="project" value="TreeGrafter"/>
</dbReference>
<dbReference type="EMBL" id="JAKKPZ010000131">
    <property type="protein sequence ID" value="KAI1700934.1"/>
    <property type="molecule type" value="Genomic_DNA"/>
</dbReference>
<dbReference type="GO" id="GO:0051260">
    <property type="term" value="P:protein homooligomerization"/>
    <property type="evidence" value="ECO:0007669"/>
    <property type="project" value="InterPro"/>
</dbReference>
<gene>
    <name evidence="2" type="ORF">DdX_16432</name>
</gene>